<feature type="region of interest" description="Disordered" evidence="1">
    <location>
        <begin position="39"/>
        <end position="82"/>
    </location>
</feature>
<evidence type="ECO:0000313" key="2">
    <source>
        <dbReference type="EMBL" id="CDS02815.1"/>
    </source>
</evidence>
<gene>
    <name evidence="2" type="ORF">LRAMOSA00219</name>
</gene>
<dbReference type="AlphaFoldDB" id="A0A077W7N0"/>
<feature type="compositionally biased region" description="Basic and acidic residues" evidence="1">
    <location>
        <begin position="62"/>
        <end position="73"/>
    </location>
</feature>
<dbReference type="EMBL" id="LK023313">
    <property type="protein sequence ID" value="CDS02815.1"/>
    <property type="molecule type" value="Genomic_DNA"/>
</dbReference>
<feature type="compositionally biased region" description="Acidic residues" evidence="1">
    <location>
        <begin position="50"/>
        <end position="61"/>
    </location>
</feature>
<accession>A0A077W7N0</accession>
<sequence length="82" mass="9460">MNRVTTLQQLRKDYVEKGLSLLCDAQVAVTDTAQELFPEEQVATSVNTHEEEEDEETEQQEDTVHQHDTEQRSRYITPIGAR</sequence>
<organism evidence="2">
    <name type="scientific">Lichtheimia ramosa</name>
    <dbReference type="NCBI Taxonomy" id="688394"/>
    <lineage>
        <taxon>Eukaryota</taxon>
        <taxon>Fungi</taxon>
        <taxon>Fungi incertae sedis</taxon>
        <taxon>Mucoromycota</taxon>
        <taxon>Mucoromycotina</taxon>
        <taxon>Mucoromycetes</taxon>
        <taxon>Mucorales</taxon>
        <taxon>Lichtheimiaceae</taxon>
        <taxon>Lichtheimia</taxon>
    </lineage>
</organism>
<reference evidence="2" key="1">
    <citation type="journal article" date="2014" name="Genome Announc.">
        <title>De novo whole-genome sequence and genome annotation of Lichtheimia ramosa.</title>
        <authorList>
            <person name="Linde J."/>
            <person name="Schwartze V."/>
            <person name="Binder U."/>
            <person name="Lass-Florl C."/>
            <person name="Voigt K."/>
            <person name="Horn F."/>
        </authorList>
    </citation>
    <scope>NUCLEOTIDE SEQUENCE</scope>
    <source>
        <strain evidence="2">JMRC FSU:6197</strain>
    </source>
</reference>
<name>A0A077W7N0_9FUNG</name>
<evidence type="ECO:0000256" key="1">
    <source>
        <dbReference type="SAM" id="MobiDB-lite"/>
    </source>
</evidence>
<proteinExistence type="predicted"/>
<protein>
    <submittedName>
        <fullName evidence="2">Uncharacterized protein</fullName>
    </submittedName>
</protein>